<dbReference type="PROSITE" id="PS01076">
    <property type="entry name" value="ACETATE_KINASE_2"/>
    <property type="match status" value="1"/>
</dbReference>
<comment type="catalytic activity">
    <reaction evidence="6">
        <text>acetate + ATP = acetyl phosphate + ADP</text>
        <dbReference type="Rhea" id="RHEA:11352"/>
        <dbReference type="ChEBI" id="CHEBI:22191"/>
        <dbReference type="ChEBI" id="CHEBI:30089"/>
        <dbReference type="ChEBI" id="CHEBI:30616"/>
        <dbReference type="ChEBI" id="CHEBI:456216"/>
        <dbReference type="EC" id="2.7.2.1"/>
    </reaction>
</comment>
<comment type="subunit">
    <text evidence="6">Homodimer.</text>
</comment>
<dbReference type="InterPro" id="IPR004372">
    <property type="entry name" value="Ac/propionate_kinase"/>
</dbReference>
<dbReference type="PANTHER" id="PTHR21060">
    <property type="entry name" value="ACETATE KINASE"/>
    <property type="match status" value="1"/>
</dbReference>
<comment type="subcellular location">
    <subcellularLocation>
        <location evidence="6">Cytoplasm</location>
    </subcellularLocation>
</comment>
<feature type="binding site" evidence="6">
    <location>
        <begin position="331"/>
        <end position="335"/>
    </location>
    <ligand>
        <name>ATP</name>
        <dbReference type="ChEBI" id="CHEBI:30616"/>
    </ligand>
</feature>
<dbReference type="GO" id="GO:0008776">
    <property type="term" value="F:acetate kinase activity"/>
    <property type="evidence" value="ECO:0007669"/>
    <property type="project" value="UniProtKB-UniRule"/>
</dbReference>
<feature type="binding site" evidence="6">
    <location>
        <position position="7"/>
    </location>
    <ligand>
        <name>Mg(2+)</name>
        <dbReference type="ChEBI" id="CHEBI:18420"/>
    </ligand>
</feature>
<dbReference type="Proteomes" id="UP000190897">
    <property type="component" value="Unassembled WGS sequence"/>
</dbReference>
<evidence type="ECO:0000256" key="6">
    <source>
        <dbReference type="HAMAP-Rule" id="MF_00020"/>
    </source>
</evidence>
<comment type="pathway">
    <text evidence="6">Metabolic intermediate biosynthesis; acetyl-CoA biosynthesis; acetyl-CoA from acetate: step 1/2.</text>
</comment>
<dbReference type="CDD" id="cd24010">
    <property type="entry name" value="ASKHA_NBD_AcK_PK"/>
    <property type="match status" value="1"/>
</dbReference>
<comment type="similarity">
    <text evidence="1 6 7">Belongs to the acetokinase family.</text>
</comment>
<evidence type="ECO:0000256" key="2">
    <source>
        <dbReference type="ARBA" id="ARBA00022679"/>
    </source>
</evidence>
<keyword evidence="6" id="KW-0479">Metal-binding</keyword>
<feature type="binding site" evidence="6">
    <location>
        <position position="385"/>
    </location>
    <ligand>
        <name>Mg(2+)</name>
        <dbReference type="ChEBI" id="CHEBI:18420"/>
    </ligand>
</feature>
<keyword evidence="6" id="KW-0963">Cytoplasm</keyword>
<dbReference type="GO" id="GO:0006083">
    <property type="term" value="P:acetate metabolic process"/>
    <property type="evidence" value="ECO:0007669"/>
    <property type="project" value="TreeGrafter"/>
</dbReference>
<dbReference type="GO" id="GO:0005737">
    <property type="term" value="C:cytoplasm"/>
    <property type="evidence" value="ECO:0007669"/>
    <property type="project" value="UniProtKB-SubCell"/>
</dbReference>
<dbReference type="Pfam" id="PF00871">
    <property type="entry name" value="Acetate_kinase"/>
    <property type="match status" value="1"/>
</dbReference>
<organism evidence="8 9">
    <name type="scientific">Dyadobacter psychrophilus</name>
    <dbReference type="NCBI Taxonomy" id="651661"/>
    <lineage>
        <taxon>Bacteria</taxon>
        <taxon>Pseudomonadati</taxon>
        <taxon>Bacteroidota</taxon>
        <taxon>Cytophagia</taxon>
        <taxon>Cytophagales</taxon>
        <taxon>Spirosomataceae</taxon>
        <taxon>Dyadobacter</taxon>
    </lineage>
</organism>
<keyword evidence="4 6" id="KW-0418">Kinase</keyword>
<feature type="binding site" evidence="6">
    <location>
        <begin position="283"/>
        <end position="285"/>
    </location>
    <ligand>
        <name>ATP</name>
        <dbReference type="ChEBI" id="CHEBI:30616"/>
    </ligand>
</feature>
<dbReference type="EC" id="2.7.2.1" evidence="6"/>
<keyword evidence="3 6" id="KW-0547">Nucleotide-binding</keyword>
<dbReference type="OrthoDB" id="9802453at2"/>
<gene>
    <name evidence="6" type="primary">ackA</name>
    <name evidence="8" type="ORF">SAMN05660293_02939</name>
</gene>
<dbReference type="PROSITE" id="PS01075">
    <property type="entry name" value="ACETATE_KINASE_1"/>
    <property type="match status" value="1"/>
</dbReference>
<dbReference type="PIRSF" id="PIRSF000722">
    <property type="entry name" value="Acetate_prop_kin"/>
    <property type="match status" value="1"/>
</dbReference>
<dbReference type="SUPFAM" id="SSF53067">
    <property type="entry name" value="Actin-like ATPase domain"/>
    <property type="match status" value="2"/>
</dbReference>
<dbReference type="InterPro" id="IPR023865">
    <property type="entry name" value="Aliphatic_acid_kinase_CS"/>
</dbReference>
<dbReference type="STRING" id="651661.SAMN05660293_02939"/>
<keyword evidence="2 6" id="KW-0808">Transferase</keyword>
<keyword evidence="5 6" id="KW-0067">ATP-binding</keyword>
<dbReference type="InterPro" id="IPR043129">
    <property type="entry name" value="ATPase_NBD"/>
</dbReference>
<dbReference type="GO" id="GO:0005524">
    <property type="term" value="F:ATP binding"/>
    <property type="evidence" value="ECO:0007669"/>
    <property type="project" value="UniProtKB-KW"/>
</dbReference>
<reference evidence="9" key="1">
    <citation type="submission" date="2017-02" db="EMBL/GenBank/DDBJ databases">
        <authorList>
            <person name="Varghese N."/>
            <person name="Submissions S."/>
        </authorList>
    </citation>
    <scope>NUCLEOTIDE SEQUENCE [LARGE SCALE GENOMIC DNA]</scope>
    <source>
        <strain evidence="9">DSM 22270</strain>
    </source>
</reference>
<comment type="function">
    <text evidence="6">Catalyzes the formation of acetyl phosphate from acetate and ATP. Can also catalyze the reverse reaction.</text>
</comment>
<dbReference type="HAMAP" id="MF_00020">
    <property type="entry name" value="Acetate_kinase"/>
    <property type="match status" value="1"/>
</dbReference>
<dbReference type="InterPro" id="IPR000890">
    <property type="entry name" value="Aliphatic_acid_kin_short-chain"/>
</dbReference>
<dbReference type="RefSeq" id="WP_082215751.1">
    <property type="nucleotide sequence ID" value="NZ_FUZA01000003.1"/>
</dbReference>
<evidence type="ECO:0000313" key="9">
    <source>
        <dbReference type="Proteomes" id="UP000190897"/>
    </source>
</evidence>
<comment type="cofactor">
    <cofactor evidence="6">
        <name>Mg(2+)</name>
        <dbReference type="ChEBI" id="CHEBI:18420"/>
    </cofactor>
    <cofactor evidence="6">
        <name>Mn(2+)</name>
        <dbReference type="ChEBI" id="CHEBI:29035"/>
    </cofactor>
    <text evidence="6">Mg(2+). Can also accept Mn(2+).</text>
</comment>
<dbReference type="PRINTS" id="PR00471">
    <property type="entry name" value="ACETATEKNASE"/>
</dbReference>
<keyword evidence="6" id="KW-0460">Magnesium</keyword>
<evidence type="ECO:0000256" key="4">
    <source>
        <dbReference type="ARBA" id="ARBA00022777"/>
    </source>
</evidence>
<feature type="active site" description="Proton donor/acceptor" evidence="6">
    <location>
        <position position="151"/>
    </location>
</feature>
<feature type="site" description="Transition state stabilizer" evidence="6">
    <location>
        <position position="183"/>
    </location>
</feature>
<evidence type="ECO:0000256" key="7">
    <source>
        <dbReference type="RuleBase" id="RU003835"/>
    </source>
</evidence>
<evidence type="ECO:0000256" key="1">
    <source>
        <dbReference type="ARBA" id="ARBA00008748"/>
    </source>
</evidence>
<dbReference type="GO" id="GO:0006085">
    <property type="term" value="P:acetyl-CoA biosynthetic process"/>
    <property type="evidence" value="ECO:0007669"/>
    <property type="project" value="UniProtKB-UniRule"/>
</dbReference>
<dbReference type="EMBL" id="FUZA01000003">
    <property type="protein sequence ID" value="SKB93029.1"/>
    <property type="molecule type" value="Genomic_DNA"/>
</dbReference>
<dbReference type="Gene3D" id="3.30.420.40">
    <property type="match status" value="2"/>
</dbReference>
<dbReference type="AlphaFoldDB" id="A0A1T5FA22"/>
<dbReference type="UniPathway" id="UPA00340">
    <property type="reaction ID" value="UER00458"/>
</dbReference>
<proteinExistence type="inferred from homology"/>
<dbReference type="PANTHER" id="PTHR21060:SF15">
    <property type="entry name" value="ACETATE KINASE-RELATED"/>
    <property type="match status" value="1"/>
</dbReference>
<feature type="binding site" evidence="6">
    <location>
        <position position="94"/>
    </location>
    <ligand>
        <name>substrate</name>
    </ligand>
</feature>
<name>A0A1T5FA22_9BACT</name>
<evidence type="ECO:0000256" key="3">
    <source>
        <dbReference type="ARBA" id="ARBA00022741"/>
    </source>
</evidence>
<accession>A0A1T5FA22</accession>
<feature type="binding site" evidence="6">
    <location>
        <begin position="209"/>
        <end position="213"/>
    </location>
    <ligand>
        <name>ATP</name>
        <dbReference type="ChEBI" id="CHEBI:30616"/>
    </ligand>
</feature>
<protein>
    <recommendedName>
        <fullName evidence="6">Acetate kinase</fullName>
        <ecNumber evidence="6">2.7.2.1</ecNumber>
    </recommendedName>
    <alternativeName>
        <fullName evidence="6">Acetokinase</fullName>
    </alternativeName>
</protein>
<evidence type="ECO:0000313" key="8">
    <source>
        <dbReference type="EMBL" id="SKB93029.1"/>
    </source>
</evidence>
<dbReference type="NCBIfam" id="TIGR00016">
    <property type="entry name" value="ackA"/>
    <property type="match status" value="1"/>
</dbReference>
<feature type="binding site" evidence="6">
    <location>
        <position position="14"/>
    </location>
    <ligand>
        <name>ATP</name>
        <dbReference type="ChEBI" id="CHEBI:30616"/>
    </ligand>
</feature>
<evidence type="ECO:0000256" key="5">
    <source>
        <dbReference type="ARBA" id="ARBA00022840"/>
    </source>
</evidence>
<feature type="site" description="Transition state stabilizer" evidence="6">
    <location>
        <position position="242"/>
    </location>
</feature>
<dbReference type="GO" id="GO:0000287">
    <property type="term" value="F:magnesium ion binding"/>
    <property type="evidence" value="ECO:0007669"/>
    <property type="project" value="UniProtKB-UniRule"/>
</dbReference>
<sequence>MNILIINSGSSSLKYQFFKMPEQKPLCVGIIERIGKENCFIRHKVLKDGIEKLTERTFFVRDHAEGLQNVVQLLTDAETGIIDKISEIEVVGHRVVHGGEDFTTAVMVTEEVKEKIRSLFSLAPLHNPVNYKCIEIAEKTFPDAKQIAVFDTAFHQSMPEYAFRYAIPEKYYSEMRIRAYGFHGTSHKFVTAEAMAWMKKPDAKIISIHLGNGCSITAVDAGKSLDTSMGFGPLSGLIMGTRSGDIDPSVILHLLRQEKKTPDEMDILLNKQSGMAGLTGHSDMRDVRKLLEMGNYDAELAADMFAYRIKKYIGSYAAVLNGLDAIIFTAGVGENDALMRERVCRDMEFLGLKIDMELNKAKSEQIKEINATDSTVKILVVPTNEEFEIARQSYELLNEEPPCEQIELY</sequence>
<keyword evidence="9" id="KW-1185">Reference proteome</keyword>